<dbReference type="Proteomes" id="UP001595904">
    <property type="component" value="Unassembled WGS sequence"/>
</dbReference>
<organism evidence="1 2">
    <name type="scientific">Steroidobacter flavus</name>
    <dbReference type="NCBI Taxonomy" id="1842136"/>
    <lineage>
        <taxon>Bacteria</taxon>
        <taxon>Pseudomonadati</taxon>
        <taxon>Pseudomonadota</taxon>
        <taxon>Gammaproteobacteria</taxon>
        <taxon>Steroidobacterales</taxon>
        <taxon>Steroidobacteraceae</taxon>
        <taxon>Steroidobacter</taxon>
    </lineage>
</organism>
<keyword evidence="2" id="KW-1185">Reference proteome</keyword>
<gene>
    <name evidence="1" type="ORF">ACFPN2_26725</name>
</gene>
<protein>
    <submittedName>
        <fullName evidence="1">Uncharacterized protein</fullName>
    </submittedName>
</protein>
<name>A0ABV8T0L7_9GAMM</name>
<dbReference type="EMBL" id="JBHSDU010000014">
    <property type="protein sequence ID" value="MFC4312708.1"/>
    <property type="molecule type" value="Genomic_DNA"/>
</dbReference>
<evidence type="ECO:0000313" key="1">
    <source>
        <dbReference type="EMBL" id="MFC4312708.1"/>
    </source>
</evidence>
<reference evidence="2" key="1">
    <citation type="journal article" date="2019" name="Int. J. Syst. Evol. Microbiol.">
        <title>The Global Catalogue of Microorganisms (GCM) 10K type strain sequencing project: providing services to taxonomists for standard genome sequencing and annotation.</title>
        <authorList>
            <consortium name="The Broad Institute Genomics Platform"/>
            <consortium name="The Broad Institute Genome Sequencing Center for Infectious Disease"/>
            <person name="Wu L."/>
            <person name="Ma J."/>
        </authorList>
    </citation>
    <scope>NUCLEOTIDE SEQUENCE [LARGE SCALE GENOMIC DNA]</scope>
    <source>
        <strain evidence="2">CGMCC 1.10759</strain>
    </source>
</reference>
<dbReference type="RefSeq" id="WP_380602335.1">
    <property type="nucleotide sequence ID" value="NZ_JBHSDU010000014.1"/>
</dbReference>
<comment type="caution">
    <text evidence="1">The sequence shown here is derived from an EMBL/GenBank/DDBJ whole genome shotgun (WGS) entry which is preliminary data.</text>
</comment>
<accession>A0ABV8T0L7</accession>
<sequence length="193" mass="21375">MIEHIRIPAVLVAAWACLGSAAQSADNEARESAMHEQELTGLIVSLASERLFDRGAVERQLGVILRKQVPPAGDSGEDIGWMNYAIDANAHSDFFRQIGYSAHVSAAKDPAAPRVTDRVHLELRIRDDLCFSGEELVREYFKGSFDDFAAAQSSVGSEVAYPLQINGMKVSIRYRPGRECLKDVYFARKTSDR</sequence>
<evidence type="ECO:0000313" key="2">
    <source>
        <dbReference type="Proteomes" id="UP001595904"/>
    </source>
</evidence>
<proteinExistence type="predicted"/>